<dbReference type="AlphaFoldDB" id="A0A968GAL1"/>
<dbReference type="GO" id="GO:0005886">
    <property type="term" value="C:plasma membrane"/>
    <property type="evidence" value="ECO:0007669"/>
    <property type="project" value="TreeGrafter"/>
</dbReference>
<dbReference type="RefSeq" id="WP_167700682.1">
    <property type="nucleotide sequence ID" value="NZ_CP118174.1"/>
</dbReference>
<sequence length="1044" mass="115618">MKQFILLLLAKRRAATLLLSLLVLLGVILIQKIPVSFFPKTSKPTYYVNISGTNMTAEDMHEDFNSKIQGALTSVPSLESHEVRYYSSGFIQIILNFPWRMDLTKAESESENFTTSIKSIFPSSFNDPVLYYSDDGSSGYLAVALYSAKLTNAEIYDQAVAILKDEINSVPGIDFLDISPIRQLKAEVIIDPNALLSYALNIDTVINRISSEYRTSSLGSFRDGRRRFSLRTIGAIDDIFELEHLPVATVANRTLFLRDIAEVNVYYDLPNNVYRVNGEPAIMIVAQPKQGANIKSMAEEILERIHNKLPAFSEIVEADVLVNPAAFIDVAIDNVMNSALTGAVLAMIVTLAFLGILRNTFIVISAIPISVIYAFIFLYNLDVSINLISLSGLAISVGLSLDAAIVIMENIHRHRIANLQSTTPVSIEETIANATAEVAQPVFMSALTSIAVFLPLRFTSPLASAILGDLALTIILTLATSVFVSFTVIPLLAYYLFRKNPSFMKGNTADHSEPPQTIIMRFSAMLMGFLSKGYSRILDFFLRSKIMSFSLLIITAFLFILSLFLVQKIPFSIIEEPASASLIVDIRHSDMDNINDFILAVEPIEEQIVNLLGKENIEARFFSTRNNSQGQIFINMINPRAATTAIAQLEEDLISDTTWTFSIAPYNPAKMQIPRTYALQIAVSGSKKQEVFNYMDRIADQAQQIRRQNESRAYTWVGTAPMTSPTNELLFRLRDEVSIEIPEYSKSRLNTLINNYISGFKPITFVLDNGQEIRPVFRFPEVTSAEQIGNILVPYQNKALPIKHFFDISEHSGISNIMVVDKIEITEVRATAQQNIPLTELAQFEKMLQERINENISFQPGYSYTFLDATALMKETIISLRSALIISVLLVFMILTIQFNSFLLSLIILIAIPSGIMGSILSLYLAKSTLSINSMLGMILLGGIAINNSLLIVDFFINDTTSSSKKEAIMRASLLRFSPILSTTVTTLLGMLPIALALGDGSNVIQPLGIAVTGGLALSTCFTLLTIPVILSLASVKRKGDYVK</sequence>
<evidence type="ECO:0000259" key="2">
    <source>
        <dbReference type="PROSITE" id="PS50156"/>
    </source>
</evidence>
<comment type="caution">
    <text evidence="3">The sequence shown here is derived from an EMBL/GenBank/DDBJ whole genome shotgun (WGS) entry which is preliminary data.</text>
</comment>
<keyword evidence="1" id="KW-0472">Membrane</keyword>
<dbReference type="GO" id="GO:0042910">
    <property type="term" value="F:xenobiotic transmembrane transporter activity"/>
    <property type="evidence" value="ECO:0007669"/>
    <property type="project" value="TreeGrafter"/>
</dbReference>
<dbReference type="SUPFAM" id="SSF82866">
    <property type="entry name" value="Multidrug efflux transporter AcrB transmembrane domain"/>
    <property type="match status" value="2"/>
</dbReference>
<dbReference type="PANTHER" id="PTHR32063:SF0">
    <property type="entry name" value="SWARMING MOTILITY PROTEIN SWRC"/>
    <property type="match status" value="1"/>
</dbReference>
<reference evidence="3 4" key="1">
    <citation type="submission" date="2020-03" db="EMBL/GenBank/DDBJ databases">
        <title>Spirochaetal bacteria isolated from arthropods constitute a novel genus Entomospira genus novum within the order Spirochaetales.</title>
        <authorList>
            <person name="Grana-Miraglia L."/>
            <person name="Sikutova S."/>
            <person name="Fingerle V."/>
            <person name="Sing A."/>
            <person name="Castillo-Ramirez S."/>
            <person name="Margos G."/>
            <person name="Rudolf I."/>
        </authorList>
    </citation>
    <scope>NUCLEOTIDE SEQUENCE [LARGE SCALE GENOMIC DNA]</scope>
    <source>
        <strain evidence="3 4">BR193</strain>
    </source>
</reference>
<feature type="transmembrane region" description="Helical" evidence="1">
    <location>
        <begin position="387"/>
        <end position="408"/>
    </location>
</feature>
<dbReference type="InterPro" id="IPR000731">
    <property type="entry name" value="SSD"/>
</dbReference>
<feature type="transmembrane region" description="Helical" evidence="1">
    <location>
        <begin position="903"/>
        <end position="926"/>
    </location>
</feature>
<dbReference type="Proteomes" id="UP000711995">
    <property type="component" value="Unassembled WGS sequence"/>
</dbReference>
<dbReference type="Gene3D" id="1.20.1640.10">
    <property type="entry name" value="Multidrug efflux transporter AcrB transmembrane domain"/>
    <property type="match status" value="2"/>
</dbReference>
<dbReference type="Pfam" id="PF00873">
    <property type="entry name" value="ACR_tran"/>
    <property type="match status" value="1"/>
</dbReference>
<evidence type="ECO:0000313" key="4">
    <source>
        <dbReference type="Proteomes" id="UP000711995"/>
    </source>
</evidence>
<feature type="transmembrane region" description="Helical" evidence="1">
    <location>
        <begin position="361"/>
        <end position="381"/>
    </location>
</feature>
<feature type="transmembrane region" description="Helical" evidence="1">
    <location>
        <begin position="546"/>
        <end position="566"/>
    </location>
</feature>
<proteinExistence type="predicted"/>
<dbReference type="Gene3D" id="3.30.70.1430">
    <property type="entry name" value="Multidrug efflux transporter AcrB pore domain"/>
    <property type="match status" value="2"/>
</dbReference>
<feature type="transmembrane region" description="Helical" evidence="1">
    <location>
        <begin position="470"/>
        <end position="497"/>
    </location>
</feature>
<dbReference type="PROSITE" id="PS50156">
    <property type="entry name" value="SSD"/>
    <property type="match status" value="1"/>
</dbReference>
<feature type="transmembrane region" description="Helical" evidence="1">
    <location>
        <begin position="1010"/>
        <end position="1034"/>
    </location>
</feature>
<keyword evidence="4" id="KW-1185">Reference proteome</keyword>
<keyword evidence="1" id="KW-0812">Transmembrane</keyword>
<feature type="domain" description="SSD" evidence="2">
    <location>
        <begin position="339"/>
        <end position="495"/>
    </location>
</feature>
<feature type="transmembrane region" description="Helical" evidence="1">
    <location>
        <begin position="938"/>
        <end position="957"/>
    </location>
</feature>
<evidence type="ECO:0000313" key="3">
    <source>
        <dbReference type="EMBL" id="NIZ41106.1"/>
    </source>
</evidence>
<gene>
    <name evidence="3" type="ORF">HCT14_06280</name>
</gene>
<evidence type="ECO:0000256" key="1">
    <source>
        <dbReference type="SAM" id="Phobius"/>
    </source>
</evidence>
<protein>
    <submittedName>
        <fullName evidence="3">Efflux RND transporter permease subunit</fullName>
    </submittedName>
</protein>
<feature type="transmembrane region" description="Helical" evidence="1">
    <location>
        <begin position="878"/>
        <end position="897"/>
    </location>
</feature>
<dbReference type="SUPFAM" id="SSF82714">
    <property type="entry name" value="Multidrug efflux transporter AcrB TolC docking domain, DN and DC subdomains"/>
    <property type="match status" value="1"/>
</dbReference>
<accession>A0A968GAL1</accession>
<feature type="transmembrane region" description="Helical" evidence="1">
    <location>
        <begin position="438"/>
        <end position="458"/>
    </location>
</feature>
<feature type="transmembrane region" description="Helical" evidence="1">
    <location>
        <begin position="977"/>
        <end position="998"/>
    </location>
</feature>
<dbReference type="EMBL" id="JAATLJ010000001">
    <property type="protein sequence ID" value="NIZ41106.1"/>
    <property type="molecule type" value="Genomic_DNA"/>
</dbReference>
<feature type="transmembrane region" description="Helical" evidence="1">
    <location>
        <begin position="335"/>
        <end position="354"/>
    </location>
</feature>
<dbReference type="SUPFAM" id="SSF82693">
    <property type="entry name" value="Multidrug efflux transporter AcrB pore domain, PN1, PN2, PC1 and PC2 subdomains"/>
    <property type="match status" value="1"/>
</dbReference>
<dbReference type="PANTHER" id="PTHR32063">
    <property type="match status" value="1"/>
</dbReference>
<dbReference type="InterPro" id="IPR001036">
    <property type="entry name" value="Acrflvin-R"/>
</dbReference>
<name>A0A968GAL1_9SPIO</name>
<dbReference type="PRINTS" id="PR00702">
    <property type="entry name" value="ACRIFLAVINRP"/>
</dbReference>
<dbReference type="Gene3D" id="3.30.2090.10">
    <property type="entry name" value="Multidrug efflux transporter AcrB TolC docking domain, DN and DC subdomains"/>
    <property type="match status" value="2"/>
</dbReference>
<dbReference type="InterPro" id="IPR027463">
    <property type="entry name" value="AcrB_DN_DC_subdom"/>
</dbReference>
<keyword evidence="1" id="KW-1133">Transmembrane helix</keyword>
<organism evidence="3 4">
    <name type="scientific">Entomospira entomophila</name>
    <dbReference type="NCBI Taxonomy" id="2719988"/>
    <lineage>
        <taxon>Bacteria</taxon>
        <taxon>Pseudomonadati</taxon>
        <taxon>Spirochaetota</taxon>
        <taxon>Spirochaetia</taxon>
        <taxon>Spirochaetales</taxon>
        <taxon>Spirochaetaceae</taxon>
        <taxon>Entomospira</taxon>
    </lineage>
</organism>
<dbReference type="Gene3D" id="3.30.70.1440">
    <property type="entry name" value="Multidrug efflux transporter AcrB pore domain"/>
    <property type="match status" value="1"/>
</dbReference>
<dbReference type="Gene3D" id="3.30.70.1320">
    <property type="entry name" value="Multidrug efflux transporter AcrB pore domain like"/>
    <property type="match status" value="1"/>
</dbReference>